<dbReference type="EnsemblPlants" id="OGLUM09G11420.1">
    <property type="protein sequence ID" value="OGLUM09G11420.1"/>
    <property type="gene ID" value="OGLUM09G11420"/>
</dbReference>
<proteinExistence type="predicted"/>
<evidence type="ECO:0000313" key="1">
    <source>
        <dbReference type="EnsemblPlants" id="OGLUM09G11420.1"/>
    </source>
</evidence>
<reference evidence="1" key="1">
    <citation type="submission" date="2015-04" db="UniProtKB">
        <authorList>
            <consortium name="EnsemblPlants"/>
        </authorList>
    </citation>
    <scope>IDENTIFICATION</scope>
</reference>
<name>A0A0E0B387_9ORYZ</name>
<reference evidence="1" key="2">
    <citation type="submission" date="2018-05" db="EMBL/GenBank/DDBJ databases">
        <title>OgluRS3 (Oryza glumaepatula Reference Sequence Version 3).</title>
        <authorList>
            <person name="Zhang J."/>
            <person name="Kudrna D."/>
            <person name="Lee S."/>
            <person name="Talag J."/>
            <person name="Welchert J."/>
            <person name="Wing R.A."/>
        </authorList>
    </citation>
    <scope>NUCLEOTIDE SEQUENCE [LARGE SCALE GENOMIC DNA]</scope>
</reference>
<sequence>MAARPTGGTAANRRRSLAVIVSKCKAAVGRRRSRGWSGFSGNRGHRFPPSSAAARAVLIEREFRPLRLGMGKILGTSSQLAYHKCAICNVLMAPFLMQFIDKEKACYFCHIFGTISCKHENRVQMCPFLTNDSFEISFVIGIMLLVNSDDVMIIR</sequence>
<protein>
    <submittedName>
        <fullName evidence="1">Uncharacterized protein</fullName>
    </submittedName>
</protein>
<keyword evidence="2" id="KW-1185">Reference proteome</keyword>
<organism evidence="1">
    <name type="scientific">Oryza glumipatula</name>
    <dbReference type="NCBI Taxonomy" id="40148"/>
    <lineage>
        <taxon>Eukaryota</taxon>
        <taxon>Viridiplantae</taxon>
        <taxon>Streptophyta</taxon>
        <taxon>Embryophyta</taxon>
        <taxon>Tracheophyta</taxon>
        <taxon>Spermatophyta</taxon>
        <taxon>Magnoliopsida</taxon>
        <taxon>Liliopsida</taxon>
        <taxon>Poales</taxon>
        <taxon>Poaceae</taxon>
        <taxon>BOP clade</taxon>
        <taxon>Oryzoideae</taxon>
        <taxon>Oryzeae</taxon>
        <taxon>Oryzinae</taxon>
        <taxon>Oryza</taxon>
    </lineage>
</organism>
<dbReference type="Gramene" id="OGLUM09G11420.1">
    <property type="protein sequence ID" value="OGLUM09G11420.1"/>
    <property type="gene ID" value="OGLUM09G11420"/>
</dbReference>
<dbReference type="AlphaFoldDB" id="A0A0E0B387"/>
<accession>A0A0E0B387</accession>
<dbReference type="HOGENOM" id="CLU_1698257_0_0_1"/>
<dbReference type="Proteomes" id="UP000026961">
    <property type="component" value="Chromosome 9"/>
</dbReference>
<evidence type="ECO:0000313" key="2">
    <source>
        <dbReference type="Proteomes" id="UP000026961"/>
    </source>
</evidence>